<dbReference type="InterPro" id="IPR024344">
    <property type="entry name" value="MDMPI_metal-binding"/>
</dbReference>
<protein>
    <recommendedName>
        <fullName evidence="1">Mycothiol-dependent maleylpyruvate isomerase metal-binding domain-containing protein</fullName>
    </recommendedName>
</protein>
<dbReference type="GO" id="GO:0046872">
    <property type="term" value="F:metal ion binding"/>
    <property type="evidence" value="ECO:0007669"/>
    <property type="project" value="InterPro"/>
</dbReference>
<dbReference type="InterPro" id="IPR017517">
    <property type="entry name" value="Maleyloyr_isom"/>
</dbReference>
<feature type="domain" description="Mycothiol-dependent maleylpyruvate isomerase metal-binding" evidence="1">
    <location>
        <begin position="11"/>
        <end position="82"/>
    </location>
</feature>
<dbReference type="InterPro" id="IPR034660">
    <property type="entry name" value="DinB/YfiT-like"/>
</dbReference>
<accession>A0A0K1JHS7</accession>
<keyword evidence="3" id="KW-1185">Reference proteome</keyword>
<evidence type="ECO:0000313" key="3">
    <source>
        <dbReference type="Proteomes" id="UP000066480"/>
    </source>
</evidence>
<gene>
    <name evidence="2" type="ORF">VV02_10995</name>
</gene>
<dbReference type="NCBIfam" id="TIGR03083">
    <property type="entry name" value="maleylpyruvate isomerase family mycothiol-dependent enzyme"/>
    <property type="match status" value="1"/>
</dbReference>
<dbReference type="EMBL" id="CP011112">
    <property type="protein sequence ID" value="AKU16267.1"/>
    <property type="molecule type" value="Genomic_DNA"/>
</dbReference>
<reference evidence="2 3" key="1">
    <citation type="submission" date="2015-03" db="EMBL/GenBank/DDBJ databases">
        <title>Luteipulveratus halotolerans sp. nov., a novel actinobacterium (Dermacoccaceae) from Sarawak, Malaysia.</title>
        <authorList>
            <person name="Juboi H."/>
            <person name="Basik A."/>
            <person name="Shamsul S.S."/>
            <person name="Arnold P."/>
            <person name="Schmitt E.K."/>
            <person name="Sanglier J.-J."/>
            <person name="Yeo T."/>
        </authorList>
    </citation>
    <scope>NUCLEOTIDE SEQUENCE [LARGE SCALE GENOMIC DNA]</scope>
    <source>
        <strain evidence="2 3">MN07-A0370</strain>
    </source>
</reference>
<evidence type="ECO:0000259" key="1">
    <source>
        <dbReference type="Pfam" id="PF11716"/>
    </source>
</evidence>
<dbReference type="Pfam" id="PF11716">
    <property type="entry name" value="MDMPI_N"/>
    <property type="match status" value="1"/>
</dbReference>
<dbReference type="OrthoDB" id="5178565at2"/>
<dbReference type="AlphaFoldDB" id="A0A0K1JHS7"/>
<name>A0A0K1JHS7_9MICO</name>
<dbReference type="SUPFAM" id="SSF109854">
    <property type="entry name" value="DinB/YfiT-like putative metalloenzymes"/>
    <property type="match status" value="1"/>
</dbReference>
<evidence type="ECO:0000313" key="2">
    <source>
        <dbReference type="EMBL" id="AKU16267.1"/>
    </source>
</evidence>
<dbReference type="RefSeq" id="WP_052591585.1">
    <property type="nucleotide sequence ID" value="NZ_CP011112.1"/>
</dbReference>
<dbReference type="Proteomes" id="UP000066480">
    <property type="component" value="Chromosome"/>
</dbReference>
<dbReference type="KEGG" id="lmoi:VV02_10995"/>
<sequence>MDEDRIWAAIDQERQSLADLLDDLSPDEWQAGSLCEHWTVRDVGAHLTLAHTSTPTALREMVRARGSVNRMIHDTAVRHRPPLHDLSRSLRSMVGSHRTAPGITSLEPLIDALVHGQDIALPLGRTRPVPPEPAAAALERVWTMGWPFHARRRLNGVRLIATDADWSAGSGSELRGPAGAVLLLATGRRPAALRTLEGPGRDCVG</sequence>
<dbReference type="PATRIC" id="fig|571913.6.peg.2244"/>
<proteinExistence type="predicted"/>
<dbReference type="STRING" id="571913.VV02_10995"/>
<organism evidence="2 3">
    <name type="scientific">Luteipulveratus mongoliensis</name>
    <dbReference type="NCBI Taxonomy" id="571913"/>
    <lineage>
        <taxon>Bacteria</taxon>
        <taxon>Bacillati</taxon>
        <taxon>Actinomycetota</taxon>
        <taxon>Actinomycetes</taxon>
        <taxon>Micrococcales</taxon>
        <taxon>Dermacoccaceae</taxon>
        <taxon>Luteipulveratus</taxon>
    </lineage>
</organism>
<dbReference type="Gene3D" id="1.20.120.450">
    <property type="entry name" value="dinb family like domain"/>
    <property type="match status" value="1"/>
</dbReference>